<keyword evidence="15" id="KW-1185">Reference proteome</keyword>
<keyword evidence="8" id="KW-0472">Membrane</keyword>
<comment type="similarity">
    <text evidence="2">Belongs to the HAP2/GCS1 family.</text>
</comment>
<dbReference type="AlphaFoldDB" id="A0A0V0QUB2"/>
<dbReference type="GO" id="GO:0005886">
    <property type="term" value="C:plasma membrane"/>
    <property type="evidence" value="ECO:0007669"/>
    <property type="project" value="UniProtKB-SubCell"/>
</dbReference>
<dbReference type="EMBL" id="LDAU01000102">
    <property type="protein sequence ID" value="KRX06003.1"/>
    <property type="molecule type" value="Genomic_DNA"/>
</dbReference>
<feature type="region of interest" description="Disordered" evidence="11">
    <location>
        <begin position="474"/>
        <end position="499"/>
    </location>
</feature>
<proteinExistence type="inferred from homology"/>
<evidence type="ECO:0000256" key="8">
    <source>
        <dbReference type="ARBA" id="ARBA00023136"/>
    </source>
</evidence>
<feature type="signal peptide" evidence="12">
    <location>
        <begin position="1"/>
        <end position="17"/>
    </location>
</feature>
<keyword evidence="10" id="KW-0278">Fertilization</keyword>
<evidence type="ECO:0000256" key="6">
    <source>
        <dbReference type="ARBA" id="ARBA00022989"/>
    </source>
</evidence>
<dbReference type="OrthoDB" id="272303at2759"/>
<dbReference type="InterPro" id="IPR018928">
    <property type="entry name" value="HAP2/GCS1_dom"/>
</dbReference>
<keyword evidence="6" id="KW-1133">Transmembrane helix</keyword>
<organism evidence="14 15">
    <name type="scientific">Pseudocohnilembus persalinus</name>
    <name type="common">Ciliate</name>
    <dbReference type="NCBI Taxonomy" id="266149"/>
    <lineage>
        <taxon>Eukaryota</taxon>
        <taxon>Sar</taxon>
        <taxon>Alveolata</taxon>
        <taxon>Ciliophora</taxon>
        <taxon>Intramacronucleata</taxon>
        <taxon>Oligohymenophorea</taxon>
        <taxon>Scuticociliatia</taxon>
        <taxon>Philasterida</taxon>
        <taxon>Pseudocohnilembidae</taxon>
        <taxon>Pseudocohnilembus</taxon>
    </lineage>
</organism>
<feature type="chain" id="PRO_5006867605" description="Generative cell specific-1/HAP2 domain-containing protein" evidence="12">
    <location>
        <begin position="18"/>
        <end position="733"/>
    </location>
</feature>
<dbReference type="Pfam" id="PF10699">
    <property type="entry name" value="HAP2-GCS1"/>
    <property type="match status" value="1"/>
</dbReference>
<evidence type="ECO:0000256" key="10">
    <source>
        <dbReference type="ARBA" id="ARBA00023279"/>
    </source>
</evidence>
<evidence type="ECO:0000256" key="12">
    <source>
        <dbReference type="SAM" id="SignalP"/>
    </source>
</evidence>
<dbReference type="PANTHER" id="PTHR31764:SF0">
    <property type="entry name" value="GENERATIVE CELL SPECIFIC-1_HAP2 DOMAIN-CONTAINING PROTEIN"/>
    <property type="match status" value="1"/>
</dbReference>
<evidence type="ECO:0000256" key="3">
    <source>
        <dbReference type="ARBA" id="ARBA00022475"/>
    </source>
</evidence>
<evidence type="ECO:0000256" key="11">
    <source>
        <dbReference type="SAM" id="MobiDB-lite"/>
    </source>
</evidence>
<dbReference type="InterPro" id="IPR040326">
    <property type="entry name" value="HAP2/GCS1"/>
</dbReference>
<dbReference type="GO" id="GO:0008289">
    <property type="term" value="F:lipid binding"/>
    <property type="evidence" value="ECO:0007669"/>
    <property type="project" value="UniProtKB-KW"/>
</dbReference>
<evidence type="ECO:0000259" key="13">
    <source>
        <dbReference type="Pfam" id="PF10699"/>
    </source>
</evidence>
<keyword evidence="5 12" id="KW-0732">Signal</keyword>
<accession>A0A0V0QUB2</accession>
<feature type="domain" description="Generative cell specific-1/HAP2" evidence="13">
    <location>
        <begin position="37"/>
        <end position="314"/>
    </location>
</feature>
<dbReference type="OMA" id="ILAYWRM"/>
<comment type="caution">
    <text evidence="14">The sequence shown here is derived from an EMBL/GenBank/DDBJ whole genome shotgun (WGS) entry which is preliminary data.</text>
</comment>
<evidence type="ECO:0000256" key="1">
    <source>
        <dbReference type="ARBA" id="ARBA00004251"/>
    </source>
</evidence>
<evidence type="ECO:0000256" key="5">
    <source>
        <dbReference type="ARBA" id="ARBA00022729"/>
    </source>
</evidence>
<evidence type="ECO:0000256" key="4">
    <source>
        <dbReference type="ARBA" id="ARBA00022692"/>
    </source>
</evidence>
<keyword evidence="9" id="KW-1015">Disulfide bond</keyword>
<dbReference type="InParanoid" id="A0A0V0QUB2"/>
<keyword evidence="3" id="KW-1003">Cell membrane</keyword>
<keyword evidence="7" id="KW-0446">Lipid-binding</keyword>
<name>A0A0V0QUB2_PSEPJ</name>
<protein>
    <recommendedName>
        <fullName evidence="13">Generative cell specific-1/HAP2 domain-containing protein</fullName>
    </recommendedName>
</protein>
<evidence type="ECO:0000256" key="9">
    <source>
        <dbReference type="ARBA" id="ARBA00023157"/>
    </source>
</evidence>
<sequence length="733" mass="83092">MLRLLIILQFLIFQINCEFISSSSVQKCETSSQSLLTDCQEKLVVTLTIENAQDEVTENYSTYLTSVSNQTSNQSSTSYITYPVKIELTKSQVYVIYELTYKQDFNNKPSEEVVTSSLMTCSDSATSSNPTCGFDFNSDGSKITDSQGYCCSCSFSDIIGVGDDVTRANICSFLNIGSGSAMAYCLNYDELWYSAYTIGSYYYYYEIDIDIKTIDPKTGKTISTETLQLGTESSVSHNEDNTILAKIIGDFTPINTPQTLSNYYLLKPTTPSSHHKVKAGKSGWMFIDKSLVTLDGSECNKIGVGYSAFKYESNKNPEYLISGFGNFQSGALSSGKTILYQTVKGTMATMITLEMNADNITWTTILGAGSIDYVKINDFEALSNNGIMKIQITNVGNLASEFNIVYNCSTYINSITTDSIYLASFETYIYEKKIQTSKEESETNSCTINLQDTNGNLLDRYDVDFNTTQVEYENKQGYSDDSEADVTYSSEPSSESEENCNDCSWYNIVCKAGLYCYWDVIKNDPKKENSGSKIYDEIHKYMKYFDKKAFSSKKRKSPTVKSDNFKHQYYLTSAGKDKVQKQQNLDDNQKKNLILQHIKYNEKKQRQTRISNFDIINNENNESQIKSQQNCNPDLTNINIDMDKNNKSKTINNKNEQFVNISSVILDDQNIQIKSIDSSQAQLFLQQNKQNRQHDELDISLYNRELYIIKEKVKKKQNQILNSQNSKQSKDQS</sequence>
<keyword evidence="4" id="KW-0812">Transmembrane</keyword>
<comment type="subcellular location">
    <subcellularLocation>
        <location evidence="1">Cell membrane</location>
        <topology evidence="1">Single-pass type I membrane protein</topology>
    </subcellularLocation>
</comment>
<dbReference type="PANTHER" id="PTHR31764">
    <property type="entry name" value="PROTEIN HAPLESS 2"/>
    <property type="match status" value="1"/>
</dbReference>
<evidence type="ECO:0000256" key="2">
    <source>
        <dbReference type="ARBA" id="ARBA00010929"/>
    </source>
</evidence>
<dbReference type="Proteomes" id="UP000054937">
    <property type="component" value="Unassembled WGS sequence"/>
</dbReference>
<evidence type="ECO:0000256" key="7">
    <source>
        <dbReference type="ARBA" id="ARBA00023121"/>
    </source>
</evidence>
<dbReference type="GO" id="GO:0007338">
    <property type="term" value="P:single fertilization"/>
    <property type="evidence" value="ECO:0007669"/>
    <property type="project" value="UniProtKB-KW"/>
</dbReference>
<evidence type="ECO:0000313" key="15">
    <source>
        <dbReference type="Proteomes" id="UP000054937"/>
    </source>
</evidence>
<evidence type="ECO:0000313" key="14">
    <source>
        <dbReference type="EMBL" id="KRX06003.1"/>
    </source>
</evidence>
<reference evidence="14 15" key="1">
    <citation type="journal article" date="2015" name="Sci. Rep.">
        <title>Genome of the facultative scuticociliatosis pathogen Pseudocohnilembus persalinus provides insight into its virulence through horizontal gene transfer.</title>
        <authorList>
            <person name="Xiong J."/>
            <person name="Wang G."/>
            <person name="Cheng J."/>
            <person name="Tian M."/>
            <person name="Pan X."/>
            <person name="Warren A."/>
            <person name="Jiang C."/>
            <person name="Yuan D."/>
            <person name="Miao W."/>
        </authorList>
    </citation>
    <scope>NUCLEOTIDE SEQUENCE [LARGE SCALE GENOMIC DNA]</scope>
    <source>
        <strain evidence="14">36N120E</strain>
    </source>
</reference>
<gene>
    <name evidence="14" type="ORF">PPERSA_01081</name>
</gene>